<dbReference type="Gene3D" id="3.40.50.150">
    <property type="entry name" value="Vaccinia Virus protein VP39"/>
    <property type="match status" value="1"/>
</dbReference>
<comment type="catalytic activity">
    <reaction evidence="4 5">
        <text>L-glutaminyl-[peptide chain release factor] + S-adenosyl-L-methionine = N(5)-methyl-L-glutaminyl-[peptide chain release factor] + S-adenosyl-L-homocysteine + H(+)</text>
        <dbReference type="Rhea" id="RHEA:42896"/>
        <dbReference type="Rhea" id="RHEA-COMP:10271"/>
        <dbReference type="Rhea" id="RHEA-COMP:10272"/>
        <dbReference type="ChEBI" id="CHEBI:15378"/>
        <dbReference type="ChEBI" id="CHEBI:30011"/>
        <dbReference type="ChEBI" id="CHEBI:57856"/>
        <dbReference type="ChEBI" id="CHEBI:59789"/>
        <dbReference type="ChEBI" id="CHEBI:61891"/>
        <dbReference type="EC" id="2.1.1.297"/>
    </reaction>
</comment>
<evidence type="ECO:0000259" key="7">
    <source>
        <dbReference type="Pfam" id="PF17827"/>
    </source>
</evidence>
<dbReference type="InterPro" id="IPR019874">
    <property type="entry name" value="RF_methyltr_PrmC"/>
</dbReference>
<dbReference type="GO" id="GO:0032259">
    <property type="term" value="P:methylation"/>
    <property type="evidence" value="ECO:0007669"/>
    <property type="project" value="UniProtKB-KW"/>
</dbReference>
<keyword evidence="1 5" id="KW-0489">Methyltransferase</keyword>
<evidence type="ECO:0000256" key="5">
    <source>
        <dbReference type="HAMAP-Rule" id="MF_02126"/>
    </source>
</evidence>
<dbReference type="Gene3D" id="1.10.8.10">
    <property type="entry name" value="DNA helicase RuvA subunit, C-terminal domain"/>
    <property type="match status" value="1"/>
</dbReference>
<dbReference type="FunFam" id="3.40.50.150:FF:000053">
    <property type="entry name" value="Release factor glutamine methyltransferase"/>
    <property type="match status" value="1"/>
</dbReference>
<comment type="caution">
    <text evidence="5">Lacks conserved residue(s) required for the propagation of feature annotation.</text>
</comment>
<keyword evidence="2 5" id="KW-0808">Transferase</keyword>
<name>A0A7V7QK73_9FIRM</name>
<feature type="domain" description="Release factor glutamine methyltransferase N-terminal" evidence="7">
    <location>
        <begin position="5"/>
        <end position="74"/>
    </location>
</feature>
<keyword evidence="3 5" id="KW-0949">S-adenosyl-L-methionine</keyword>
<dbReference type="RefSeq" id="WP_151145064.1">
    <property type="nucleotide sequence ID" value="NZ_WAGX01000005.1"/>
</dbReference>
<dbReference type="InterPro" id="IPR050320">
    <property type="entry name" value="N5-glutamine_MTase"/>
</dbReference>
<dbReference type="PANTHER" id="PTHR18895">
    <property type="entry name" value="HEMK METHYLTRANSFERASE"/>
    <property type="match status" value="1"/>
</dbReference>
<comment type="function">
    <text evidence="5">Methylates the class 1 translation termination release factors RF1/PrfA and RF2/PrfB on the glutamine residue of the universally conserved GGQ motif.</text>
</comment>
<dbReference type="GO" id="GO:0003676">
    <property type="term" value="F:nucleic acid binding"/>
    <property type="evidence" value="ECO:0007669"/>
    <property type="project" value="InterPro"/>
</dbReference>
<dbReference type="Pfam" id="PF05175">
    <property type="entry name" value="MTS"/>
    <property type="match status" value="1"/>
</dbReference>
<accession>A0A7V7QK73</accession>
<dbReference type="GO" id="GO:0102559">
    <property type="term" value="F:peptide chain release factor N(5)-glutamine methyltransferase activity"/>
    <property type="evidence" value="ECO:0007669"/>
    <property type="project" value="UniProtKB-EC"/>
</dbReference>
<dbReference type="Pfam" id="PF17827">
    <property type="entry name" value="PrmC_N"/>
    <property type="match status" value="1"/>
</dbReference>
<reference evidence="8 9" key="1">
    <citation type="submission" date="2019-09" db="EMBL/GenBank/DDBJ databases">
        <authorList>
            <person name="Valk L.C."/>
        </authorList>
    </citation>
    <scope>NUCLEOTIDE SEQUENCE [LARGE SCALE GENOMIC DNA]</scope>
    <source>
        <strain evidence="8">GalUA</strain>
    </source>
</reference>
<sequence length="275" mass="31480">MTLQEALEYGKKYLESRHILDSHIDAWYLLEYVIKADRSYFFLHQKEQMEPEKEQLYITYLKQRGEHIPLQHITKQQEFMGLTFCVNEHVLIPRQDTEILVEEVLKRVRKDMTILDMCTGSGCIIISLKHEKPSIQAFASDISEKALAVARQNAKNLDAPVTFIQSDLFQEINDTFDIIVSNPPYIKTAVVDSLMAEVKEHEPLIALDGSVDGLFFYKEIISKAKRHLNARGFLCFEIGFDQGEDVSSLMKESGFHNVVVIKDLAGLDRVVIGNT</sequence>
<evidence type="ECO:0000256" key="2">
    <source>
        <dbReference type="ARBA" id="ARBA00022679"/>
    </source>
</evidence>
<keyword evidence="9" id="KW-1185">Reference proteome</keyword>
<protein>
    <recommendedName>
        <fullName evidence="5">Release factor glutamine methyltransferase</fullName>
        <shortName evidence="5">RF MTase</shortName>
        <ecNumber evidence="5">2.1.1.297</ecNumber>
    </recommendedName>
    <alternativeName>
        <fullName evidence="5">N5-glutamine methyltransferase PrmC</fullName>
    </alternativeName>
    <alternativeName>
        <fullName evidence="5">Protein-(glutamine-N5) MTase PrmC</fullName>
    </alternativeName>
    <alternativeName>
        <fullName evidence="5">Protein-glutamine N-methyltransferase PrmC</fullName>
    </alternativeName>
</protein>
<reference evidence="8 9" key="2">
    <citation type="submission" date="2020-02" db="EMBL/GenBank/DDBJ databases">
        <title>Candidatus Galacturonibacter soehngenii shows hetero-acetogenic catabolism of galacturonic acid but lacks a canonical carbon monoxide dehydrogenase/acetyl-CoA synthase complex.</title>
        <authorList>
            <person name="Diender M."/>
            <person name="Stouten G.R."/>
            <person name="Petersen J.F."/>
            <person name="Nielsen P.H."/>
            <person name="Dueholm M.S."/>
            <person name="Pronk J.T."/>
            <person name="Van Loosdrecht M.C.M."/>
        </authorList>
    </citation>
    <scope>NUCLEOTIDE SEQUENCE [LARGE SCALE GENOMIC DNA]</scope>
    <source>
        <strain evidence="8">GalUA</strain>
    </source>
</reference>
<evidence type="ECO:0000313" key="9">
    <source>
        <dbReference type="Proteomes" id="UP000461768"/>
    </source>
</evidence>
<dbReference type="InterPro" id="IPR002052">
    <property type="entry name" value="DNA_methylase_N6_adenine_CS"/>
</dbReference>
<comment type="similarity">
    <text evidence="5">Belongs to the protein N5-glutamine methyltransferase family. PrmC subfamily.</text>
</comment>
<dbReference type="InterPro" id="IPR007848">
    <property type="entry name" value="Small_mtfrase_dom"/>
</dbReference>
<dbReference type="CDD" id="cd02440">
    <property type="entry name" value="AdoMet_MTases"/>
    <property type="match status" value="1"/>
</dbReference>
<dbReference type="EMBL" id="WAGX01000005">
    <property type="protein sequence ID" value="KAB1438143.1"/>
    <property type="molecule type" value="Genomic_DNA"/>
</dbReference>
<dbReference type="PANTHER" id="PTHR18895:SF74">
    <property type="entry name" value="MTRF1L RELEASE FACTOR GLUTAMINE METHYLTRANSFERASE"/>
    <property type="match status" value="1"/>
</dbReference>
<gene>
    <name evidence="5 8" type="primary">prmC</name>
    <name evidence="8" type="ORF">F7O84_11325</name>
</gene>
<dbReference type="InterPro" id="IPR040758">
    <property type="entry name" value="PrmC_N"/>
</dbReference>
<evidence type="ECO:0000256" key="1">
    <source>
        <dbReference type="ARBA" id="ARBA00022603"/>
    </source>
</evidence>
<dbReference type="SUPFAM" id="SSF53335">
    <property type="entry name" value="S-adenosyl-L-methionine-dependent methyltransferases"/>
    <property type="match status" value="1"/>
</dbReference>
<dbReference type="AlphaFoldDB" id="A0A7V7QK73"/>
<organism evidence="8 9">
    <name type="scientific">Candidatus Galacturonatibacter soehngenii</name>
    <dbReference type="NCBI Taxonomy" id="2307010"/>
    <lineage>
        <taxon>Bacteria</taxon>
        <taxon>Bacillati</taxon>
        <taxon>Bacillota</taxon>
        <taxon>Clostridia</taxon>
        <taxon>Lachnospirales</taxon>
        <taxon>Lachnospiraceae</taxon>
        <taxon>Candidatus Galacturonatibacter</taxon>
    </lineage>
</organism>
<evidence type="ECO:0000259" key="6">
    <source>
        <dbReference type="Pfam" id="PF05175"/>
    </source>
</evidence>
<dbReference type="NCBIfam" id="TIGR00536">
    <property type="entry name" value="hemK_fam"/>
    <property type="match status" value="1"/>
</dbReference>
<dbReference type="NCBIfam" id="TIGR03534">
    <property type="entry name" value="RF_mod_PrmC"/>
    <property type="match status" value="1"/>
</dbReference>
<dbReference type="HAMAP" id="MF_02126">
    <property type="entry name" value="RF_methyltr_PrmC"/>
    <property type="match status" value="1"/>
</dbReference>
<dbReference type="InterPro" id="IPR029063">
    <property type="entry name" value="SAM-dependent_MTases_sf"/>
</dbReference>
<feature type="binding site" evidence="5">
    <location>
        <position position="141"/>
    </location>
    <ligand>
        <name>S-adenosyl-L-methionine</name>
        <dbReference type="ChEBI" id="CHEBI:59789"/>
    </ligand>
</feature>
<proteinExistence type="inferred from homology"/>
<feature type="domain" description="Methyltransferase small" evidence="6">
    <location>
        <begin position="97"/>
        <end position="191"/>
    </location>
</feature>
<dbReference type="Proteomes" id="UP000461768">
    <property type="component" value="Unassembled WGS sequence"/>
</dbReference>
<feature type="binding site" evidence="5">
    <location>
        <begin position="182"/>
        <end position="185"/>
    </location>
    <ligand>
        <name>substrate</name>
    </ligand>
</feature>
<evidence type="ECO:0000313" key="8">
    <source>
        <dbReference type="EMBL" id="KAB1438143.1"/>
    </source>
</evidence>
<evidence type="ECO:0000256" key="3">
    <source>
        <dbReference type="ARBA" id="ARBA00022691"/>
    </source>
</evidence>
<dbReference type="EC" id="2.1.1.297" evidence="5"/>
<dbReference type="PROSITE" id="PS00092">
    <property type="entry name" value="N6_MTASE"/>
    <property type="match status" value="1"/>
</dbReference>
<dbReference type="InterPro" id="IPR004556">
    <property type="entry name" value="HemK-like"/>
</dbReference>
<comment type="caution">
    <text evidence="8">The sequence shown here is derived from an EMBL/GenBank/DDBJ whole genome shotgun (WGS) entry which is preliminary data.</text>
</comment>
<feature type="binding site" evidence="5">
    <location>
        <position position="182"/>
    </location>
    <ligand>
        <name>S-adenosyl-L-methionine</name>
        <dbReference type="ChEBI" id="CHEBI:59789"/>
    </ligand>
</feature>
<evidence type="ECO:0000256" key="4">
    <source>
        <dbReference type="ARBA" id="ARBA00048391"/>
    </source>
</evidence>
<dbReference type="OrthoDB" id="9800643at2"/>